<organism evidence="1 2">
    <name type="scientific">Cardamine amara subsp. amara</name>
    <dbReference type="NCBI Taxonomy" id="228776"/>
    <lineage>
        <taxon>Eukaryota</taxon>
        <taxon>Viridiplantae</taxon>
        <taxon>Streptophyta</taxon>
        <taxon>Embryophyta</taxon>
        <taxon>Tracheophyta</taxon>
        <taxon>Spermatophyta</taxon>
        <taxon>Magnoliopsida</taxon>
        <taxon>eudicotyledons</taxon>
        <taxon>Gunneridae</taxon>
        <taxon>Pentapetalae</taxon>
        <taxon>rosids</taxon>
        <taxon>malvids</taxon>
        <taxon>Brassicales</taxon>
        <taxon>Brassicaceae</taxon>
        <taxon>Cardamineae</taxon>
        <taxon>Cardamine</taxon>
    </lineage>
</organism>
<gene>
    <name evidence="1" type="ORF">V5N11_012222</name>
</gene>
<name>A0ABD1BLF9_CARAN</name>
<dbReference type="Proteomes" id="UP001558713">
    <property type="component" value="Unassembled WGS sequence"/>
</dbReference>
<comment type="caution">
    <text evidence="1">The sequence shown here is derived from an EMBL/GenBank/DDBJ whole genome shotgun (WGS) entry which is preliminary data.</text>
</comment>
<reference evidence="1 2" key="1">
    <citation type="submission" date="2024-04" db="EMBL/GenBank/DDBJ databases">
        <title>Genome assembly C_amara_ONT_v2.</title>
        <authorList>
            <person name="Yant L."/>
            <person name="Moore C."/>
            <person name="Slenker M."/>
        </authorList>
    </citation>
    <scope>NUCLEOTIDE SEQUENCE [LARGE SCALE GENOMIC DNA]</scope>
    <source>
        <tissue evidence="1">Leaf</tissue>
    </source>
</reference>
<keyword evidence="2" id="KW-1185">Reference proteome</keyword>
<protein>
    <submittedName>
        <fullName evidence="1">Uncharacterized protein</fullName>
    </submittedName>
</protein>
<proteinExistence type="predicted"/>
<dbReference type="EMBL" id="JBANAX010000231">
    <property type="protein sequence ID" value="KAL1218023.1"/>
    <property type="molecule type" value="Genomic_DNA"/>
</dbReference>
<evidence type="ECO:0000313" key="2">
    <source>
        <dbReference type="Proteomes" id="UP001558713"/>
    </source>
</evidence>
<accession>A0ABD1BLF9</accession>
<evidence type="ECO:0000313" key="1">
    <source>
        <dbReference type="EMBL" id="KAL1218023.1"/>
    </source>
</evidence>
<dbReference type="AlphaFoldDB" id="A0ABD1BLF9"/>
<sequence length="127" mass="14537">MNTNVYATDFVKNEVQNGRSISFWFDNWSSLGLLIELTGQRGCIDMGITLHATVAKAMAHNRRRHMTETLNHMETVLENISSTGLTEAADIVLWKGKGDRFTKQISSKDTWKATRDIKSKVEWYKEI</sequence>